<proteinExistence type="predicted"/>
<dbReference type="Proteomes" id="UP000429958">
    <property type="component" value="Unassembled WGS sequence"/>
</dbReference>
<accession>A0A7X2TE13</accession>
<protein>
    <submittedName>
        <fullName evidence="1">Uncharacterized protein</fullName>
    </submittedName>
</protein>
<dbReference type="AlphaFoldDB" id="A0A7X2TE13"/>
<evidence type="ECO:0000313" key="1">
    <source>
        <dbReference type="EMBL" id="MSS38512.1"/>
    </source>
</evidence>
<organism evidence="1 2">
    <name type="scientific">Clostridium porci</name>
    <dbReference type="NCBI Taxonomy" id="2605778"/>
    <lineage>
        <taxon>Bacteria</taxon>
        <taxon>Bacillati</taxon>
        <taxon>Bacillota</taxon>
        <taxon>Clostridia</taxon>
        <taxon>Eubacteriales</taxon>
        <taxon>Clostridiaceae</taxon>
        <taxon>Clostridium</taxon>
    </lineage>
</organism>
<sequence>MSPASINYVYINLAKRLDFPSEITFETPAFASFQDGEIDFYVQSLEKRTRYAIRMNDDTLAVDTAKAALEAGNVDFLLYLADNTHGNVDGKRITLPIYSMNRFHF</sequence>
<keyword evidence="2" id="KW-1185">Reference proteome</keyword>
<evidence type="ECO:0000313" key="2">
    <source>
        <dbReference type="Proteomes" id="UP000429958"/>
    </source>
</evidence>
<comment type="caution">
    <text evidence="1">The sequence shown here is derived from an EMBL/GenBank/DDBJ whole genome shotgun (WGS) entry which is preliminary data.</text>
</comment>
<dbReference type="EMBL" id="VUMD01000027">
    <property type="protein sequence ID" value="MSS38512.1"/>
    <property type="molecule type" value="Genomic_DNA"/>
</dbReference>
<gene>
    <name evidence="1" type="ORF">FYJ39_18850</name>
</gene>
<dbReference type="RefSeq" id="WP_154473915.1">
    <property type="nucleotide sequence ID" value="NZ_VUMD01000027.1"/>
</dbReference>
<name>A0A7X2TE13_9CLOT</name>
<reference evidence="1 2" key="1">
    <citation type="submission" date="2019-08" db="EMBL/GenBank/DDBJ databases">
        <title>In-depth cultivation of the pig gut microbiome towards novel bacterial diversity and tailored functional studies.</title>
        <authorList>
            <person name="Wylensek D."/>
            <person name="Hitch T.C.A."/>
            <person name="Clavel T."/>
        </authorList>
    </citation>
    <scope>NUCLEOTIDE SEQUENCE [LARGE SCALE GENOMIC DNA]</scope>
    <source>
        <strain evidence="1 2">WCA-389-WT-23D1</strain>
    </source>
</reference>